<evidence type="ECO:0000313" key="2">
    <source>
        <dbReference type="EMBL" id="KAE9401505.1"/>
    </source>
</evidence>
<dbReference type="Proteomes" id="UP000799118">
    <property type="component" value="Unassembled WGS sequence"/>
</dbReference>
<protein>
    <submittedName>
        <fullName evidence="2">Uncharacterized protein</fullName>
    </submittedName>
</protein>
<dbReference type="EMBL" id="ML769445">
    <property type="protein sequence ID" value="KAE9401505.1"/>
    <property type="molecule type" value="Genomic_DNA"/>
</dbReference>
<gene>
    <name evidence="2" type="ORF">BT96DRAFT_974768</name>
</gene>
<name>A0A6A4HY52_9AGAR</name>
<organism evidence="2 3">
    <name type="scientific">Gymnopus androsaceus JB14</name>
    <dbReference type="NCBI Taxonomy" id="1447944"/>
    <lineage>
        <taxon>Eukaryota</taxon>
        <taxon>Fungi</taxon>
        <taxon>Dikarya</taxon>
        <taxon>Basidiomycota</taxon>
        <taxon>Agaricomycotina</taxon>
        <taxon>Agaricomycetes</taxon>
        <taxon>Agaricomycetidae</taxon>
        <taxon>Agaricales</taxon>
        <taxon>Marasmiineae</taxon>
        <taxon>Omphalotaceae</taxon>
        <taxon>Gymnopus</taxon>
    </lineage>
</organism>
<evidence type="ECO:0000256" key="1">
    <source>
        <dbReference type="SAM" id="MobiDB-lite"/>
    </source>
</evidence>
<reference evidence="2" key="1">
    <citation type="journal article" date="2019" name="Environ. Microbiol.">
        <title>Fungal ecological strategies reflected in gene transcription - a case study of two litter decomposers.</title>
        <authorList>
            <person name="Barbi F."/>
            <person name="Kohler A."/>
            <person name="Barry K."/>
            <person name="Baskaran P."/>
            <person name="Daum C."/>
            <person name="Fauchery L."/>
            <person name="Ihrmark K."/>
            <person name="Kuo A."/>
            <person name="LaButti K."/>
            <person name="Lipzen A."/>
            <person name="Morin E."/>
            <person name="Grigoriev I.V."/>
            <person name="Henrissat B."/>
            <person name="Lindahl B."/>
            <person name="Martin F."/>
        </authorList>
    </citation>
    <scope>NUCLEOTIDE SEQUENCE</scope>
    <source>
        <strain evidence="2">JB14</strain>
    </source>
</reference>
<dbReference type="AlphaFoldDB" id="A0A6A4HY52"/>
<feature type="compositionally biased region" description="Polar residues" evidence="1">
    <location>
        <begin position="154"/>
        <end position="166"/>
    </location>
</feature>
<keyword evidence="3" id="KW-1185">Reference proteome</keyword>
<sequence length="166" mass="18876">MTAATDSVSYSRTSIAKFEKTLGIKTLVISHEHRHRIYSADLYNPSSDAKFEERSFVTDPFLIPSPPPETVVLFTPAPSTRDEAYSGTRRDWDMMPALARERITTWYGRDRSERVDLRESYLSRYKLTKVSISSFLDDGNFIEIGEQEARPNFYSDSSEGVTGSSL</sequence>
<proteinExistence type="predicted"/>
<dbReference type="OrthoDB" id="2826033at2759"/>
<accession>A0A6A4HY52</accession>
<evidence type="ECO:0000313" key="3">
    <source>
        <dbReference type="Proteomes" id="UP000799118"/>
    </source>
</evidence>
<feature type="region of interest" description="Disordered" evidence="1">
    <location>
        <begin position="147"/>
        <end position="166"/>
    </location>
</feature>